<sequence>MSSQENQDRALTFPVDTFTFRGPAIPGQAPFTIGELMCFHTAYQQFAQTIRNLDLTFLNGKVCTVRYSFDATRPEEDAC</sequence>
<dbReference type="InterPro" id="IPR021982">
    <property type="entry name" value="REEP_Ichnovirus"/>
</dbReference>
<reference evidence="1" key="1">
    <citation type="submission" date="2014-04" db="EMBL/GenBank/DDBJ databases">
        <title>Identification and Characterization of Diadegma fenestrale Ichnovirus (DfIV) and Plasticity of Its Genome Expression Patterns in Parasitized Hosts.</title>
        <authorList>
            <person name="Kim J.I."/>
            <person name="Kwon M."/>
            <person name="Kim Y."/>
            <person name="Lee S.H."/>
        </authorList>
    </citation>
    <scope>NUCLEOTIDE SEQUENCE</scope>
    <source>
        <strain evidence="1">HARC</strain>
    </source>
</reference>
<dbReference type="Pfam" id="PF12132">
    <property type="entry name" value="DUF3587"/>
    <property type="match status" value="1"/>
</dbReference>
<dbReference type="EMBL" id="KJ767538">
    <property type="protein sequence ID" value="AIG88523.1"/>
    <property type="molecule type" value="Genomic_DNA"/>
</dbReference>
<evidence type="ECO:0000313" key="1">
    <source>
        <dbReference type="EMBL" id="AIG88523.1"/>
    </source>
</evidence>
<proteinExistence type="predicted"/>
<organism evidence="1">
    <name type="scientific">Diadegma fenestrale ichnovirus</name>
    <dbReference type="NCBI Taxonomy" id="1428464"/>
    <lineage>
        <taxon>Viruses</taxon>
        <taxon>Viruses incertae sedis</taxon>
        <taxon>Polydnaviriformidae</taxon>
        <taxon>Ichnoviriform</taxon>
    </lineage>
</organism>
<accession>A0A075VSY5</accession>
<name>A0A075VSY5_9VIRU</name>
<protein>
    <submittedName>
        <fullName evidence="1">Rep_39.A5</fullName>
    </submittedName>
</protein>